<reference evidence="3 4" key="1">
    <citation type="submission" date="2019-07" db="EMBL/GenBank/DDBJ databases">
        <title>Finished genome of Venturia effusa.</title>
        <authorList>
            <person name="Young C.A."/>
            <person name="Cox M.P."/>
            <person name="Ganley A.R.D."/>
            <person name="David W.J."/>
        </authorList>
    </citation>
    <scope>NUCLEOTIDE SEQUENCE [LARGE SCALE GENOMIC DNA]</scope>
    <source>
        <strain evidence="4">albino</strain>
    </source>
</reference>
<evidence type="ECO:0000259" key="2">
    <source>
        <dbReference type="Pfam" id="PF12697"/>
    </source>
</evidence>
<organism evidence="3 4">
    <name type="scientific">Venturia effusa</name>
    <dbReference type="NCBI Taxonomy" id="50376"/>
    <lineage>
        <taxon>Eukaryota</taxon>
        <taxon>Fungi</taxon>
        <taxon>Dikarya</taxon>
        <taxon>Ascomycota</taxon>
        <taxon>Pezizomycotina</taxon>
        <taxon>Dothideomycetes</taxon>
        <taxon>Pleosporomycetidae</taxon>
        <taxon>Venturiales</taxon>
        <taxon>Venturiaceae</taxon>
        <taxon>Venturia</taxon>
    </lineage>
</organism>
<sequence>MVSTLLPSRIGPLTLLVVIFYFLINLQGICASNQQCKEVEFSVSGTAENRNITTAPLGNVTALALAIKADKFPRVTISGKQTLVGWYCTPAVVNENNHQLQVLLGSITTNREAYTALGGTGLYGFPSYEPELYSWVQYAGSKGYPTLSLDRLGSGKSSHPDPGVVVQGAYEYALYHDLAQQIRKGTTGSLDRKYSTLIFVGNSYGSVTGNNLAARYPDDFDAFVLTGFSKSVLPSLAGVALQNVMPASTVWPARFAKLSGAYLTSPHASSRTDSFFGDPKFVDFDPVVAQLYWAREDVVSTGQFISTYADITRAPAYKGRVLVVTGEQDQAFCGPGSSKVGKARCGTLLEETGSLFPNAEYNFKSIERTGHAIFFHRSVRKTFDIIDQFLDGERLEG</sequence>
<dbReference type="AlphaFoldDB" id="A0A517KW92"/>
<feature type="domain" description="AB hydrolase-1" evidence="2">
    <location>
        <begin position="134"/>
        <end position="376"/>
    </location>
</feature>
<name>A0A517KW92_9PEZI</name>
<dbReference type="Gene3D" id="3.40.50.1820">
    <property type="entry name" value="alpha/beta hydrolase"/>
    <property type="match status" value="1"/>
</dbReference>
<dbReference type="SUPFAM" id="SSF53474">
    <property type="entry name" value="alpha/beta-Hydrolases"/>
    <property type="match status" value="1"/>
</dbReference>
<keyword evidence="4" id="KW-1185">Reference proteome</keyword>
<protein>
    <recommendedName>
        <fullName evidence="2">AB hydrolase-1 domain-containing protein</fullName>
    </recommendedName>
</protein>
<keyword evidence="1" id="KW-0732">Signal</keyword>
<proteinExistence type="predicted"/>
<dbReference type="Pfam" id="PF12697">
    <property type="entry name" value="Abhydrolase_6"/>
    <property type="match status" value="1"/>
</dbReference>
<accession>A0A517KW92</accession>
<dbReference type="OrthoDB" id="190201at2759"/>
<evidence type="ECO:0000256" key="1">
    <source>
        <dbReference type="SAM" id="SignalP"/>
    </source>
</evidence>
<evidence type="ECO:0000313" key="3">
    <source>
        <dbReference type="EMBL" id="QDS67635.1"/>
    </source>
</evidence>
<dbReference type="Proteomes" id="UP000316270">
    <property type="component" value="Chromosome 1"/>
</dbReference>
<dbReference type="EMBL" id="CP042185">
    <property type="protein sequence ID" value="QDS67635.1"/>
    <property type="molecule type" value="Genomic_DNA"/>
</dbReference>
<feature type="signal peptide" evidence="1">
    <location>
        <begin position="1"/>
        <end position="31"/>
    </location>
</feature>
<feature type="chain" id="PRO_5022092716" description="AB hydrolase-1 domain-containing protein" evidence="1">
    <location>
        <begin position="32"/>
        <end position="397"/>
    </location>
</feature>
<gene>
    <name evidence="3" type="ORF">FKW77_004502</name>
</gene>
<dbReference type="InterPro" id="IPR000073">
    <property type="entry name" value="AB_hydrolase_1"/>
</dbReference>
<dbReference type="InterPro" id="IPR029058">
    <property type="entry name" value="AB_hydrolase_fold"/>
</dbReference>
<evidence type="ECO:0000313" key="4">
    <source>
        <dbReference type="Proteomes" id="UP000316270"/>
    </source>
</evidence>